<evidence type="ECO:0000313" key="1">
    <source>
        <dbReference type="EMBL" id="KAF7134037.1"/>
    </source>
</evidence>
<dbReference type="Proteomes" id="UP000630445">
    <property type="component" value="Unassembled WGS sequence"/>
</dbReference>
<sequence length="136" mass="15027">MTSEILSEGVKQIIGTMRELIENKIAIKEKKVEGDVWKYSGEEFLSEVSKLENEMRKQGANVEQCNAYHCVRGANIHNLTGRLFLIPVNGTPTLTKGGPLLPGSRYFFEGQPSKEKEGRGIPLVGDGIDIVIVVLK</sequence>
<protein>
    <submittedName>
        <fullName evidence="1">Uncharacterized protein</fullName>
    </submittedName>
</protein>
<name>A0A8H6PGD4_9EURO</name>
<proteinExistence type="predicted"/>
<reference evidence="1" key="1">
    <citation type="submission" date="2020-06" db="EMBL/GenBank/DDBJ databases">
        <title>Draft genome sequences of strains closely related to Aspergillus parafelis and Aspergillus hiratsukae.</title>
        <authorList>
            <person name="Dos Santos R.A.C."/>
            <person name="Rivero-Menendez O."/>
            <person name="Steenwyk J.L."/>
            <person name="Mead M.E."/>
            <person name="Goldman G.H."/>
            <person name="Alastruey-Izquierdo A."/>
            <person name="Rokas A."/>
        </authorList>
    </citation>
    <scope>NUCLEOTIDE SEQUENCE</scope>
    <source>
        <strain evidence="1">CNM-CM5793</strain>
        <strain evidence="2">CNM-CM6106</strain>
    </source>
</reference>
<accession>A0A8H6PGD4</accession>
<dbReference type="AlphaFoldDB" id="A0A8H6PGD4"/>
<evidence type="ECO:0000313" key="2">
    <source>
        <dbReference type="EMBL" id="KAF7166570.1"/>
    </source>
</evidence>
<dbReference type="EMBL" id="JACBAF010002137">
    <property type="protein sequence ID" value="KAF7166570.1"/>
    <property type="molecule type" value="Genomic_DNA"/>
</dbReference>
<organism evidence="1 3">
    <name type="scientific">Aspergillus hiratsukae</name>
    <dbReference type="NCBI Taxonomy" id="1194566"/>
    <lineage>
        <taxon>Eukaryota</taxon>
        <taxon>Fungi</taxon>
        <taxon>Dikarya</taxon>
        <taxon>Ascomycota</taxon>
        <taxon>Pezizomycotina</taxon>
        <taxon>Eurotiomycetes</taxon>
        <taxon>Eurotiomycetidae</taxon>
        <taxon>Eurotiales</taxon>
        <taxon>Aspergillaceae</taxon>
        <taxon>Aspergillus</taxon>
        <taxon>Aspergillus subgen. Fumigati</taxon>
    </lineage>
</organism>
<dbReference type="Proteomes" id="UP000662466">
    <property type="component" value="Unassembled WGS sequence"/>
</dbReference>
<evidence type="ECO:0000313" key="3">
    <source>
        <dbReference type="Proteomes" id="UP000630445"/>
    </source>
</evidence>
<dbReference type="EMBL" id="JACBAD010001775">
    <property type="protein sequence ID" value="KAF7134037.1"/>
    <property type="molecule type" value="Genomic_DNA"/>
</dbReference>
<keyword evidence="3" id="KW-1185">Reference proteome</keyword>
<gene>
    <name evidence="1" type="ORF">CNMCM5793_005617</name>
    <name evidence="2" type="ORF">CNMCM6106_002345</name>
</gene>
<dbReference type="OrthoDB" id="4501077at2759"/>
<comment type="caution">
    <text evidence="1">The sequence shown here is derived from an EMBL/GenBank/DDBJ whole genome shotgun (WGS) entry which is preliminary data.</text>
</comment>